<proteinExistence type="predicted"/>
<sequence length="97" mass="10549">MRLAPSGIDGPAPCQPFSVFSSFQRHFPDRGADGPVQLRPSIPARLAKQGLQPCAGRRAGIASGAVERKRQRPARSASKLLPFLIFSFQKSDFVKSK</sequence>
<name>A0A2Z2PK44_9HYPH</name>
<protein>
    <submittedName>
        <fullName evidence="1">Uncharacterized protein</fullName>
    </submittedName>
</protein>
<accession>A0A2Z2PK44</accession>
<keyword evidence="1" id="KW-0614">Plasmid</keyword>
<organism evidence="1">
    <name type="scientific">Agrobacterium fabrum</name>
    <dbReference type="NCBI Taxonomy" id="1176649"/>
    <lineage>
        <taxon>Bacteria</taxon>
        <taxon>Pseudomonadati</taxon>
        <taxon>Pseudomonadota</taxon>
        <taxon>Alphaproteobacteria</taxon>
        <taxon>Hyphomicrobiales</taxon>
        <taxon>Rhizobiaceae</taxon>
        <taxon>Rhizobium/Agrobacterium group</taxon>
        <taxon>Agrobacterium</taxon>
        <taxon>Agrobacterium tumefaciens complex</taxon>
    </lineage>
</organism>
<dbReference type="EMBL" id="KY000040">
    <property type="protein sequence ID" value="ASK43307.1"/>
    <property type="molecule type" value="Genomic_DNA"/>
</dbReference>
<reference evidence="1" key="1">
    <citation type="submission" date="2016-10" db="EMBL/GenBank/DDBJ databases">
        <title>Agrobacterium Ti plasmids: Classification based on T-DNA and Vir regions organization.</title>
        <authorList>
            <person name="Nabi N."/>
            <person name="Vial L."/>
            <person name="Ben Hafsa A."/>
            <person name="Chapulliot D."/>
            <person name="Berard A."/>
            <person name="Chauveau A."/>
            <person name="Le Paslier M.-C."/>
            <person name="Harzallah Skhiri F."/>
            <person name="Brunel D."/>
            <person name="Nesme X."/>
            <person name="Chaouachi M."/>
        </authorList>
    </citation>
    <scope>NUCLEOTIDE SEQUENCE</scope>
    <source>
        <strain evidence="1">C58</strain>
        <plasmid evidence="1">pTi_C58</plasmid>
    </source>
</reference>
<geneLocation type="plasmid" evidence="1">
    <name>pTi_C58</name>
</geneLocation>
<dbReference type="AlphaFoldDB" id="A0A2Z2PK44"/>
<evidence type="ECO:0000313" key="1">
    <source>
        <dbReference type="EMBL" id="ASK43307.1"/>
    </source>
</evidence>